<evidence type="ECO:0000256" key="2">
    <source>
        <dbReference type="ARBA" id="ARBA00022670"/>
    </source>
</evidence>
<evidence type="ECO:0000313" key="9">
    <source>
        <dbReference type="EMBL" id="RYM35674.1"/>
    </source>
</evidence>
<name>A0A4Q4KU76_9FLAO</name>
<dbReference type="PANTHER" id="PTHR22726">
    <property type="entry name" value="METALLOENDOPEPTIDASE OMA1"/>
    <property type="match status" value="1"/>
</dbReference>
<gene>
    <name evidence="9" type="ORF">ERX46_01395</name>
</gene>
<keyword evidence="10" id="KW-1185">Reference proteome</keyword>
<feature type="domain" description="Peptidase M48" evidence="8">
    <location>
        <begin position="105"/>
        <end position="174"/>
    </location>
</feature>
<evidence type="ECO:0000256" key="5">
    <source>
        <dbReference type="ARBA" id="ARBA00022833"/>
    </source>
</evidence>
<evidence type="ECO:0000256" key="7">
    <source>
        <dbReference type="SAM" id="SignalP"/>
    </source>
</evidence>
<evidence type="ECO:0000256" key="3">
    <source>
        <dbReference type="ARBA" id="ARBA00022723"/>
    </source>
</evidence>
<feature type="chain" id="PRO_5020688093" description="Peptidase M48 domain-containing protein" evidence="7">
    <location>
        <begin position="23"/>
        <end position="706"/>
    </location>
</feature>
<evidence type="ECO:0000256" key="1">
    <source>
        <dbReference type="ARBA" id="ARBA00001947"/>
    </source>
</evidence>
<dbReference type="RefSeq" id="WP_130092041.1">
    <property type="nucleotide sequence ID" value="NZ_SETE01000001.1"/>
</dbReference>
<dbReference type="GO" id="GO:0016020">
    <property type="term" value="C:membrane"/>
    <property type="evidence" value="ECO:0007669"/>
    <property type="project" value="TreeGrafter"/>
</dbReference>
<dbReference type="GO" id="GO:0051603">
    <property type="term" value="P:proteolysis involved in protein catabolic process"/>
    <property type="evidence" value="ECO:0007669"/>
    <property type="project" value="TreeGrafter"/>
</dbReference>
<dbReference type="Gene3D" id="3.30.2010.10">
    <property type="entry name" value="Metalloproteases ('zincins'), catalytic domain"/>
    <property type="match status" value="1"/>
</dbReference>
<organism evidence="9 10">
    <name type="scientific">Brumimicrobium glaciale</name>
    <dbReference type="NCBI Taxonomy" id="200475"/>
    <lineage>
        <taxon>Bacteria</taxon>
        <taxon>Pseudomonadati</taxon>
        <taxon>Bacteroidota</taxon>
        <taxon>Flavobacteriia</taxon>
        <taxon>Flavobacteriales</taxon>
        <taxon>Crocinitomicaceae</taxon>
        <taxon>Brumimicrobium</taxon>
    </lineage>
</organism>
<comment type="cofactor">
    <cofactor evidence="1">
        <name>Zn(2+)</name>
        <dbReference type="ChEBI" id="CHEBI:29105"/>
    </cofactor>
</comment>
<dbReference type="Proteomes" id="UP000293952">
    <property type="component" value="Unassembled WGS sequence"/>
</dbReference>
<evidence type="ECO:0000256" key="4">
    <source>
        <dbReference type="ARBA" id="ARBA00022801"/>
    </source>
</evidence>
<dbReference type="GO" id="GO:0004222">
    <property type="term" value="F:metalloendopeptidase activity"/>
    <property type="evidence" value="ECO:0007669"/>
    <property type="project" value="InterPro"/>
</dbReference>
<keyword evidence="6" id="KW-0482">Metalloprotease</keyword>
<dbReference type="AlphaFoldDB" id="A0A4Q4KU76"/>
<keyword evidence="2" id="KW-0645">Protease</keyword>
<keyword evidence="7" id="KW-0732">Signal</keyword>
<reference evidence="9 10" key="1">
    <citation type="submission" date="2019-02" db="EMBL/GenBank/DDBJ databases">
        <title>Genome sequence of the sea-ice species Brumimicrobium glaciale.</title>
        <authorList>
            <person name="Bowman J.P."/>
        </authorList>
    </citation>
    <scope>NUCLEOTIDE SEQUENCE [LARGE SCALE GENOMIC DNA]</scope>
    <source>
        <strain evidence="9 10">IC156</strain>
    </source>
</reference>
<keyword evidence="5" id="KW-0862">Zinc</keyword>
<dbReference type="InterPro" id="IPR001915">
    <property type="entry name" value="Peptidase_M48"/>
</dbReference>
<keyword evidence="3" id="KW-0479">Metal-binding</keyword>
<dbReference type="EMBL" id="SETE01000001">
    <property type="protein sequence ID" value="RYM35674.1"/>
    <property type="molecule type" value="Genomic_DNA"/>
</dbReference>
<proteinExistence type="predicted"/>
<feature type="signal peptide" evidence="7">
    <location>
        <begin position="1"/>
        <end position="22"/>
    </location>
</feature>
<evidence type="ECO:0000259" key="8">
    <source>
        <dbReference type="Pfam" id="PF01435"/>
    </source>
</evidence>
<evidence type="ECO:0000256" key="6">
    <source>
        <dbReference type="ARBA" id="ARBA00023049"/>
    </source>
</evidence>
<dbReference type="OrthoDB" id="910748at2"/>
<comment type="caution">
    <text evidence="9">The sequence shown here is derived from an EMBL/GenBank/DDBJ whole genome shotgun (WGS) entry which is preliminary data.</text>
</comment>
<dbReference type="InterPro" id="IPR051156">
    <property type="entry name" value="Mito/Outer_Membr_Metalloprot"/>
</dbReference>
<accession>A0A4Q4KU76</accession>
<protein>
    <recommendedName>
        <fullName evidence="8">Peptidase M48 domain-containing protein</fullName>
    </recommendedName>
</protein>
<keyword evidence="4" id="KW-0378">Hydrolase</keyword>
<dbReference type="PANTHER" id="PTHR22726:SF1">
    <property type="entry name" value="METALLOENDOPEPTIDASE OMA1, MITOCHONDRIAL"/>
    <property type="match status" value="1"/>
</dbReference>
<dbReference type="CDD" id="cd07324">
    <property type="entry name" value="M48C_Oma1-like"/>
    <property type="match status" value="1"/>
</dbReference>
<evidence type="ECO:0000313" key="10">
    <source>
        <dbReference type="Proteomes" id="UP000293952"/>
    </source>
</evidence>
<dbReference type="Pfam" id="PF01435">
    <property type="entry name" value="Peptidase_M48"/>
    <property type="match status" value="1"/>
</dbReference>
<sequence>MKSQYIRSFFVALFLFPLILNAQESSLTQFKTSKSIGKAPVIFTTSFDDKVAAKIESTNNIKDDDKEEYARYTNYALNSLLQSGLVLYGDPMTVFVEKVAAKLLANEPNLEKELQFYVIKSNITNALCTDPGVIFITTGLISQIENEAQLAYIIAHEIVHYQEKHLEESFNKSKETNLEITTSYEDLVLLSKDHEFEADANALKLYHAAGYSDKEINTVFDVLMYSYLTFDEVKIDNSFFGNPEVYIPESYFPEKANPILAFEEYDDSKSTHPNIRRRKDAIANEIEKYSDWENNSHFIETEEFSYVQNIARFESVRENLLRSDYIKSLYEIYILEKEFPKNEFLQTSKALAWLFMSQTNLSGKKRSFIKKIDEKEGSISMVYSFLSKLSSEEMALMAVRQTHDIHKEFPSSKRIKEIRDEAISALAHVRRFDINKLEKISYLDAIKLREEYLTDTVQTDTLAIEGESKYDKIKRIRAKQSSTKSTTELIDENFSAFLLYDLVGNREFNEIYEKEIEKIKNEKGYTSLSKKERKQLKKERNKKLEGDIILITPQLEANYKGNFDLDKTLLFYDIMVKEIPKYAPTERVYDNSIALAEDFTTEKYNEACLINSYLVQKINLNNGEFKDQIIDYEDMQGLIKKFNNPYLVLISGEANKSSIFRNSLSGKAQYIEISTGNVLKSNYYSVNLKIRKASVGGLVFEVFSKF</sequence>
<dbReference type="GO" id="GO:0046872">
    <property type="term" value="F:metal ion binding"/>
    <property type="evidence" value="ECO:0007669"/>
    <property type="project" value="UniProtKB-KW"/>
</dbReference>